<comment type="caution">
    <text evidence="1">The sequence shown here is derived from an EMBL/GenBank/DDBJ whole genome shotgun (WGS) entry which is preliminary data.</text>
</comment>
<sequence>MTLTYLALITQTSKGYAGLIPELTVLANKNTLEQLKETLSQGLALHLLDAEHATPKPRAHHLTDLPAEVQSAYRGREVEEVFVTPAPVNPVSVQVERTLAASGLSYREVARRMGTLPAAVAQLADPFYWDHRVVSLRQLAAVLNLALDLEFVQAVELPPGAILGPPWGGLSTPKLRVRNVPEVIDAALPLTVKSELGTFRLIRKSDADGSTEWMNSTVYDARELR</sequence>
<evidence type="ECO:0000313" key="2">
    <source>
        <dbReference type="Proteomes" id="UP001589733"/>
    </source>
</evidence>
<dbReference type="EMBL" id="JBHLYR010000020">
    <property type="protein sequence ID" value="MFB9991531.1"/>
    <property type="molecule type" value="Genomic_DNA"/>
</dbReference>
<proteinExistence type="predicted"/>
<dbReference type="Proteomes" id="UP001589733">
    <property type="component" value="Unassembled WGS sequence"/>
</dbReference>
<dbReference type="RefSeq" id="WP_380006716.1">
    <property type="nucleotide sequence ID" value="NZ_JBHLYR010000020.1"/>
</dbReference>
<name>A0ABV6AVL5_9DEIO</name>
<keyword evidence="2" id="KW-1185">Reference proteome</keyword>
<reference evidence="1 2" key="1">
    <citation type="submission" date="2024-09" db="EMBL/GenBank/DDBJ databases">
        <authorList>
            <person name="Sun Q."/>
            <person name="Mori K."/>
        </authorList>
    </citation>
    <scope>NUCLEOTIDE SEQUENCE [LARGE SCALE GENOMIC DNA]</scope>
    <source>
        <strain evidence="1 2">JCM 13503</strain>
    </source>
</reference>
<protein>
    <recommendedName>
        <fullName evidence="3">HTH cro/C1-type domain-containing protein</fullName>
    </recommendedName>
</protein>
<accession>A0ABV6AVL5</accession>
<evidence type="ECO:0000313" key="1">
    <source>
        <dbReference type="EMBL" id="MFB9991531.1"/>
    </source>
</evidence>
<gene>
    <name evidence="1" type="ORF">ACFFLM_06060</name>
</gene>
<evidence type="ECO:0008006" key="3">
    <source>
        <dbReference type="Google" id="ProtNLM"/>
    </source>
</evidence>
<organism evidence="1 2">
    <name type="scientific">Deinococcus oregonensis</name>
    <dbReference type="NCBI Taxonomy" id="1805970"/>
    <lineage>
        <taxon>Bacteria</taxon>
        <taxon>Thermotogati</taxon>
        <taxon>Deinococcota</taxon>
        <taxon>Deinococci</taxon>
        <taxon>Deinococcales</taxon>
        <taxon>Deinococcaceae</taxon>
        <taxon>Deinococcus</taxon>
    </lineage>
</organism>